<proteinExistence type="predicted"/>
<gene>
    <name evidence="1" type="ORF">PGLA1383_LOCUS50121</name>
</gene>
<dbReference type="EMBL" id="CAJNNV010031027">
    <property type="protein sequence ID" value="CAE8634472.1"/>
    <property type="molecule type" value="Genomic_DNA"/>
</dbReference>
<dbReference type="Proteomes" id="UP000654075">
    <property type="component" value="Unassembled WGS sequence"/>
</dbReference>
<dbReference type="AlphaFoldDB" id="A0A813H998"/>
<comment type="caution">
    <text evidence="1">The sequence shown here is derived from an EMBL/GenBank/DDBJ whole genome shotgun (WGS) entry which is preliminary data.</text>
</comment>
<organism evidence="1 2">
    <name type="scientific">Polarella glacialis</name>
    <name type="common">Dinoflagellate</name>
    <dbReference type="NCBI Taxonomy" id="89957"/>
    <lineage>
        <taxon>Eukaryota</taxon>
        <taxon>Sar</taxon>
        <taxon>Alveolata</taxon>
        <taxon>Dinophyceae</taxon>
        <taxon>Suessiales</taxon>
        <taxon>Suessiaceae</taxon>
        <taxon>Polarella</taxon>
    </lineage>
</organism>
<reference evidence="1" key="1">
    <citation type="submission" date="2021-02" db="EMBL/GenBank/DDBJ databases">
        <authorList>
            <person name="Dougan E. K."/>
            <person name="Rhodes N."/>
            <person name="Thang M."/>
            <person name="Chan C."/>
        </authorList>
    </citation>
    <scope>NUCLEOTIDE SEQUENCE</scope>
</reference>
<name>A0A813H998_POLGL</name>
<evidence type="ECO:0000313" key="1">
    <source>
        <dbReference type="EMBL" id="CAE8634472.1"/>
    </source>
</evidence>
<accession>A0A813H998</accession>
<sequence>MRAHTDMAASLVQRLGALYCGSHSRRPSNIRNILAQLPFAGAASCPVPLLRGLRPADLSFFTSTTQSLAATSDRRPHQTSPVSRGAQGYFVQPFDANVTASFLLINLGVVGNILTKRLGINLSSPAPPQPEVSERWAVQLRGKPPAGHPAAGRLLGLRREDRCAARQPGLPYSLSTFTKPEFRDLLRTNFLPVLTRAACRTQPCLRTECQPQRRVLLVLDGVASLFVFVCESDLSRSASAVPDDFSPGRPTFRRASASLRLLRRFKQLQPLLVRACHAQCCDLFAPTHGMSMQRLLSTCVPPAAAAAAALPARLQLQPTCLPAPSSLGLPRHVTAHRSAGRSRQSAAAFRLGGSMLMWMQPW</sequence>
<protein>
    <submittedName>
        <fullName evidence="1">Uncharacterized protein</fullName>
    </submittedName>
</protein>
<evidence type="ECO:0000313" key="2">
    <source>
        <dbReference type="Proteomes" id="UP000654075"/>
    </source>
</evidence>
<keyword evidence="2" id="KW-1185">Reference proteome</keyword>